<dbReference type="STRING" id="857566.A0A1E3PS85"/>
<dbReference type="InterPro" id="IPR013536">
    <property type="entry name" value="WLM_dom"/>
</dbReference>
<proteinExistence type="predicted"/>
<feature type="domain" description="WLM" evidence="1">
    <location>
        <begin position="1"/>
        <end position="214"/>
    </location>
</feature>
<dbReference type="InterPro" id="IPR053000">
    <property type="entry name" value="WSS1-like_metalloprotease"/>
</dbReference>
<protein>
    <submittedName>
        <fullName evidence="2">WLM-domain-containing protein</fullName>
    </submittedName>
</protein>
<feature type="non-terminal residue" evidence="2">
    <location>
        <position position="1"/>
    </location>
</feature>
<dbReference type="Pfam" id="PF08325">
    <property type="entry name" value="WLM"/>
    <property type="match status" value="1"/>
</dbReference>
<keyword evidence="3" id="KW-1185">Reference proteome</keyword>
<sequence length="219" mass="24490">HDTTLVKTINALKRRENPKYALELLEKMASLVAPIMRAHKMKVGVLTEFCPKNPNLLGLNVNHGMKICVRLRPAGGERGFYPLEFCLGTLLHELTHNFYGPHDDKFYKFLDSLKNEYYTLVASGFTGEGFNSKGHILGSRGNNSNYHNLTQAEVRLKALKAAQNRKTSFSTPIHSTNLSGRKLGTFNNSSLAGKIKSKNSLKTLIREAAERRAADAKWC</sequence>
<dbReference type="PANTHER" id="PTHR46622:SF1">
    <property type="entry name" value="DNA-DEPENDENT METALLOPROTEASE WSS1"/>
    <property type="match status" value="1"/>
</dbReference>
<dbReference type="GO" id="GO:0008237">
    <property type="term" value="F:metallopeptidase activity"/>
    <property type="evidence" value="ECO:0007669"/>
    <property type="project" value="TreeGrafter"/>
</dbReference>
<reference evidence="2 3" key="1">
    <citation type="journal article" date="2016" name="Proc. Natl. Acad. Sci. U.S.A.">
        <title>Comparative genomics of biotechnologically important yeasts.</title>
        <authorList>
            <person name="Riley R."/>
            <person name="Haridas S."/>
            <person name="Wolfe K.H."/>
            <person name="Lopes M.R."/>
            <person name="Hittinger C.T."/>
            <person name="Goeker M."/>
            <person name="Salamov A.A."/>
            <person name="Wisecaver J.H."/>
            <person name="Long T.M."/>
            <person name="Calvey C.H."/>
            <person name="Aerts A.L."/>
            <person name="Barry K.W."/>
            <person name="Choi C."/>
            <person name="Clum A."/>
            <person name="Coughlan A.Y."/>
            <person name="Deshpande S."/>
            <person name="Douglass A.P."/>
            <person name="Hanson S.J."/>
            <person name="Klenk H.-P."/>
            <person name="LaButti K.M."/>
            <person name="Lapidus A."/>
            <person name="Lindquist E.A."/>
            <person name="Lipzen A.M."/>
            <person name="Meier-Kolthoff J.P."/>
            <person name="Ohm R.A."/>
            <person name="Otillar R.P."/>
            <person name="Pangilinan J.L."/>
            <person name="Peng Y."/>
            <person name="Rokas A."/>
            <person name="Rosa C.A."/>
            <person name="Scheuner C."/>
            <person name="Sibirny A.A."/>
            <person name="Slot J.C."/>
            <person name="Stielow J.B."/>
            <person name="Sun H."/>
            <person name="Kurtzman C.P."/>
            <person name="Blackwell M."/>
            <person name="Grigoriev I.V."/>
            <person name="Jeffries T.W."/>
        </authorList>
    </citation>
    <scope>NUCLEOTIDE SEQUENCE [LARGE SCALE GENOMIC DNA]</scope>
    <source>
        <strain evidence="2 3">DSM 6958</strain>
    </source>
</reference>
<evidence type="ECO:0000313" key="3">
    <source>
        <dbReference type="Proteomes" id="UP000095009"/>
    </source>
</evidence>
<feature type="non-terminal residue" evidence="2">
    <location>
        <position position="219"/>
    </location>
</feature>
<dbReference type="AlphaFoldDB" id="A0A1E3PS85"/>
<dbReference type="EMBL" id="KV454406">
    <property type="protein sequence ID" value="ODQ68291.1"/>
    <property type="molecule type" value="Genomic_DNA"/>
</dbReference>
<dbReference type="GO" id="GO:0005634">
    <property type="term" value="C:nucleus"/>
    <property type="evidence" value="ECO:0007669"/>
    <property type="project" value="TreeGrafter"/>
</dbReference>
<dbReference type="Proteomes" id="UP000095009">
    <property type="component" value="Unassembled WGS sequence"/>
</dbReference>
<dbReference type="GO" id="GO:0006281">
    <property type="term" value="P:DNA repair"/>
    <property type="evidence" value="ECO:0007669"/>
    <property type="project" value="TreeGrafter"/>
</dbReference>
<accession>A0A1E3PS85</accession>
<dbReference type="PROSITE" id="PS51397">
    <property type="entry name" value="WLM"/>
    <property type="match status" value="1"/>
</dbReference>
<evidence type="ECO:0000259" key="1">
    <source>
        <dbReference type="PROSITE" id="PS51397"/>
    </source>
</evidence>
<name>A0A1E3PS85_9ASCO</name>
<dbReference type="OrthoDB" id="4095106at2759"/>
<organism evidence="2 3">
    <name type="scientific">Nadsonia fulvescens var. elongata DSM 6958</name>
    <dbReference type="NCBI Taxonomy" id="857566"/>
    <lineage>
        <taxon>Eukaryota</taxon>
        <taxon>Fungi</taxon>
        <taxon>Dikarya</taxon>
        <taxon>Ascomycota</taxon>
        <taxon>Saccharomycotina</taxon>
        <taxon>Dipodascomycetes</taxon>
        <taxon>Dipodascales</taxon>
        <taxon>Dipodascales incertae sedis</taxon>
        <taxon>Nadsonia</taxon>
    </lineage>
</organism>
<evidence type="ECO:0000313" key="2">
    <source>
        <dbReference type="EMBL" id="ODQ68291.1"/>
    </source>
</evidence>
<gene>
    <name evidence="2" type="ORF">NADFUDRAFT_6626</name>
</gene>
<dbReference type="PANTHER" id="PTHR46622">
    <property type="entry name" value="DNA-DEPENDENT METALLOPROTEASE WSS1"/>
    <property type="match status" value="1"/>
</dbReference>